<evidence type="ECO:0000313" key="2">
    <source>
        <dbReference type="EMBL" id="PWK05302.1"/>
    </source>
</evidence>
<accession>A0A316D4E4</accession>
<dbReference type="Proteomes" id="UP000245634">
    <property type="component" value="Unassembled WGS sequence"/>
</dbReference>
<dbReference type="EMBL" id="QGGL01000024">
    <property type="protein sequence ID" value="PWK05302.1"/>
    <property type="molecule type" value="Genomic_DNA"/>
</dbReference>
<gene>
    <name evidence="2" type="ORF">C7459_12451</name>
</gene>
<reference evidence="2 3" key="1">
    <citation type="submission" date="2018-05" db="EMBL/GenBank/DDBJ databases">
        <title>Genomic Encyclopedia of Type Strains, Phase IV (KMG-IV): sequencing the most valuable type-strain genomes for metagenomic binning, comparative biology and taxonomic classification.</title>
        <authorList>
            <person name="Goeker M."/>
        </authorList>
    </citation>
    <scope>NUCLEOTIDE SEQUENCE [LARGE SCALE GENOMIC DNA]</scope>
    <source>
        <strain evidence="2 3">DSM 18773</strain>
    </source>
</reference>
<feature type="compositionally biased region" description="Basic and acidic residues" evidence="1">
    <location>
        <begin position="83"/>
        <end position="94"/>
    </location>
</feature>
<proteinExistence type="predicted"/>
<organism evidence="2 3">
    <name type="scientific">Tumebacillus permanentifrigoris</name>
    <dbReference type="NCBI Taxonomy" id="378543"/>
    <lineage>
        <taxon>Bacteria</taxon>
        <taxon>Bacillati</taxon>
        <taxon>Bacillota</taxon>
        <taxon>Bacilli</taxon>
        <taxon>Bacillales</taxon>
        <taxon>Alicyclobacillaceae</taxon>
        <taxon>Tumebacillus</taxon>
    </lineage>
</organism>
<feature type="region of interest" description="Disordered" evidence="1">
    <location>
        <begin position="1"/>
        <end position="27"/>
    </location>
</feature>
<sequence length="94" mass="10694">MQKNQKVPMKLLGDPKGSFYNLGTTEAPDWRAGGEVIKVTPDDAKRYSRERIAVYVNPDDDDSEPLEPQVFMQAGDQTFDQTQDDKQETQTKNE</sequence>
<dbReference type="OrthoDB" id="9993823at2"/>
<evidence type="ECO:0000313" key="3">
    <source>
        <dbReference type="Proteomes" id="UP000245634"/>
    </source>
</evidence>
<name>A0A316D4E4_9BACL</name>
<comment type="caution">
    <text evidence="2">The sequence shown here is derived from an EMBL/GenBank/DDBJ whole genome shotgun (WGS) entry which is preliminary data.</text>
</comment>
<dbReference type="AlphaFoldDB" id="A0A316D4E4"/>
<feature type="region of interest" description="Disordered" evidence="1">
    <location>
        <begin position="57"/>
        <end position="94"/>
    </location>
</feature>
<protein>
    <submittedName>
        <fullName evidence="2">Uncharacterized protein</fullName>
    </submittedName>
</protein>
<evidence type="ECO:0000256" key="1">
    <source>
        <dbReference type="SAM" id="MobiDB-lite"/>
    </source>
</evidence>
<keyword evidence="3" id="KW-1185">Reference proteome</keyword>
<dbReference type="RefSeq" id="WP_109691171.1">
    <property type="nucleotide sequence ID" value="NZ_QGGL01000024.1"/>
</dbReference>